<dbReference type="PATRIC" id="fig|362413.3.peg.4111"/>
<gene>
    <name evidence="1" type="ORF">RC62_4188</name>
</gene>
<reference evidence="1 2" key="1">
    <citation type="submission" date="2014-09" db="EMBL/GenBank/DDBJ databases">
        <title>Genome sequence of Flavobacterium aquidurense RC62.</title>
        <authorList>
            <person name="Kim J.F."/>
            <person name="Kwak M.-J."/>
        </authorList>
    </citation>
    <scope>NUCLEOTIDE SEQUENCE [LARGE SCALE GENOMIC DNA]</scope>
    <source>
        <strain evidence="1 2">RC62</strain>
    </source>
</reference>
<dbReference type="Proteomes" id="UP000050443">
    <property type="component" value="Unassembled WGS sequence"/>
</dbReference>
<dbReference type="EMBL" id="JRLF01000009">
    <property type="protein sequence ID" value="KQB40815.1"/>
    <property type="molecule type" value="Genomic_DNA"/>
</dbReference>
<accession>A0A0Q0S5M3</accession>
<protein>
    <submittedName>
        <fullName evidence="1">Uncharacterized protein</fullName>
    </submittedName>
</protein>
<sequence length="50" mass="5843">MFGKRVNFRICFSILKGEVALFNSKNVILPFNIFSFQNNLKSKISNLKFE</sequence>
<proteinExistence type="predicted"/>
<comment type="caution">
    <text evidence="1">The sequence shown here is derived from an EMBL/GenBank/DDBJ whole genome shotgun (WGS) entry which is preliminary data.</text>
</comment>
<evidence type="ECO:0000313" key="1">
    <source>
        <dbReference type="EMBL" id="KQB40815.1"/>
    </source>
</evidence>
<evidence type="ECO:0000313" key="2">
    <source>
        <dbReference type="Proteomes" id="UP000050443"/>
    </source>
</evidence>
<organism evidence="1 2">
    <name type="scientific">Flavobacterium aquidurense</name>
    <dbReference type="NCBI Taxonomy" id="362413"/>
    <lineage>
        <taxon>Bacteria</taxon>
        <taxon>Pseudomonadati</taxon>
        <taxon>Bacteroidota</taxon>
        <taxon>Flavobacteriia</taxon>
        <taxon>Flavobacteriales</taxon>
        <taxon>Flavobacteriaceae</taxon>
        <taxon>Flavobacterium</taxon>
    </lineage>
</organism>
<dbReference type="AlphaFoldDB" id="A0A0Q0S5M3"/>
<name>A0A0Q0S5M3_9FLAO</name>